<organism evidence="10 11">
    <name type="scientific">Nocardioides glacieisoli</name>
    <dbReference type="NCBI Taxonomy" id="1168730"/>
    <lineage>
        <taxon>Bacteria</taxon>
        <taxon>Bacillati</taxon>
        <taxon>Actinomycetota</taxon>
        <taxon>Actinomycetes</taxon>
        <taxon>Propionibacteriales</taxon>
        <taxon>Nocardioidaceae</taxon>
        <taxon>Nocardioides</taxon>
    </lineage>
</organism>
<keyword evidence="11" id="KW-1185">Reference proteome</keyword>
<dbReference type="Gene3D" id="2.40.30.10">
    <property type="entry name" value="Translation factors"/>
    <property type="match status" value="1"/>
</dbReference>
<evidence type="ECO:0000313" key="10">
    <source>
        <dbReference type="EMBL" id="RYB92265.1"/>
    </source>
</evidence>
<dbReference type="Proteomes" id="UP000291838">
    <property type="component" value="Unassembled WGS sequence"/>
</dbReference>
<evidence type="ECO:0000313" key="11">
    <source>
        <dbReference type="Proteomes" id="UP000291838"/>
    </source>
</evidence>
<comment type="caution">
    <text evidence="10">The sequence shown here is derived from an EMBL/GenBank/DDBJ whole genome shotgun (WGS) entry which is preliminary data.</text>
</comment>
<dbReference type="PROSITE" id="PS51384">
    <property type="entry name" value="FAD_FR"/>
    <property type="match status" value="1"/>
</dbReference>
<feature type="domain" description="FAD-binding FR-type" evidence="9">
    <location>
        <begin position="18"/>
        <end position="119"/>
    </location>
</feature>
<dbReference type="PRINTS" id="PR00409">
    <property type="entry name" value="PHDIOXRDTASE"/>
</dbReference>
<dbReference type="Pfam" id="PF00175">
    <property type="entry name" value="NAD_binding_1"/>
    <property type="match status" value="1"/>
</dbReference>
<dbReference type="Gene3D" id="3.10.20.30">
    <property type="match status" value="1"/>
</dbReference>
<dbReference type="InterPro" id="IPR017938">
    <property type="entry name" value="Riboflavin_synthase-like_b-brl"/>
</dbReference>
<dbReference type="RefSeq" id="WP_129473871.1">
    <property type="nucleotide sequence ID" value="NZ_SDWS01000002.1"/>
</dbReference>
<dbReference type="CDD" id="cd00207">
    <property type="entry name" value="fer2"/>
    <property type="match status" value="1"/>
</dbReference>
<gene>
    <name evidence="10" type="ORF">EUA06_04695</name>
</gene>
<dbReference type="SUPFAM" id="SSF54292">
    <property type="entry name" value="2Fe-2S ferredoxin-like"/>
    <property type="match status" value="1"/>
</dbReference>
<dbReference type="PROSITE" id="PS00197">
    <property type="entry name" value="2FE2S_FER_1"/>
    <property type="match status" value="1"/>
</dbReference>
<evidence type="ECO:0000259" key="9">
    <source>
        <dbReference type="PROSITE" id="PS51384"/>
    </source>
</evidence>
<feature type="domain" description="2Fe-2S ferredoxin-type" evidence="8">
    <location>
        <begin position="241"/>
        <end position="326"/>
    </location>
</feature>
<dbReference type="InterPro" id="IPR001433">
    <property type="entry name" value="OxRdtase_FAD/NAD-bd"/>
</dbReference>
<evidence type="ECO:0000256" key="6">
    <source>
        <dbReference type="ARBA" id="ARBA00023004"/>
    </source>
</evidence>
<dbReference type="OrthoDB" id="3807506at2"/>
<evidence type="ECO:0000256" key="3">
    <source>
        <dbReference type="ARBA" id="ARBA00022714"/>
    </source>
</evidence>
<dbReference type="GO" id="GO:0051537">
    <property type="term" value="F:2 iron, 2 sulfur cluster binding"/>
    <property type="evidence" value="ECO:0007669"/>
    <property type="project" value="UniProtKB-KW"/>
</dbReference>
<dbReference type="InterPro" id="IPR050415">
    <property type="entry name" value="MRET"/>
</dbReference>
<evidence type="ECO:0000256" key="5">
    <source>
        <dbReference type="ARBA" id="ARBA00023002"/>
    </source>
</evidence>
<comment type="cofactor">
    <cofactor evidence="1">
        <name>FAD</name>
        <dbReference type="ChEBI" id="CHEBI:57692"/>
    </cofactor>
</comment>
<dbReference type="InterPro" id="IPR039261">
    <property type="entry name" value="FNR_nucleotide-bd"/>
</dbReference>
<dbReference type="AlphaFoldDB" id="A0A4Q2RWD6"/>
<name>A0A4Q2RWD6_9ACTN</name>
<keyword evidence="6" id="KW-0408">Iron</keyword>
<dbReference type="InterPro" id="IPR017927">
    <property type="entry name" value="FAD-bd_FR_type"/>
</dbReference>
<dbReference type="PANTHER" id="PTHR47354">
    <property type="entry name" value="NADH OXIDOREDUCTASE HCR"/>
    <property type="match status" value="1"/>
</dbReference>
<reference evidence="10 11" key="1">
    <citation type="submission" date="2019-01" db="EMBL/GenBank/DDBJ databases">
        <title>Novel species of Nocardioides.</title>
        <authorList>
            <person name="Liu Q."/>
            <person name="Xin Y.-H."/>
        </authorList>
    </citation>
    <scope>NUCLEOTIDE SEQUENCE [LARGE SCALE GENOMIC DNA]</scope>
    <source>
        <strain evidence="10 11">HLT3-15</strain>
    </source>
</reference>
<evidence type="ECO:0000256" key="1">
    <source>
        <dbReference type="ARBA" id="ARBA00001974"/>
    </source>
</evidence>
<keyword evidence="3" id="KW-0001">2Fe-2S</keyword>
<keyword evidence="4" id="KW-0479">Metal-binding</keyword>
<dbReference type="SUPFAM" id="SSF63380">
    <property type="entry name" value="Riboflavin synthase domain-like"/>
    <property type="match status" value="1"/>
</dbReference>
<evidence type="ECO:0000256" key="4">
    <source>
        <dbReference type="ARBA" id="ARBA00022723"/>
    </source>
</evidence>
<dbReference type="InterPro" id="IPR001041">
    <property type="entry name" value="2Fe-2S_ferredoxin-type"/>
</dbReference>
<protein>
    <submittedName>
        <fullName evidence="10">Oxidoreductase</fullName>
    </submittedName>
</protein>
<dbReference type="EMBL" id="SDWS01000002">
    <property type="protein sequence ID" value="RYB92265.1"/>
    <property type="molecule type" value="Genomic_DNA"/>
</dbReference>
<dbReference type="Pfam" id="PF00111">
    <property type="entry name" value="Fer2"/>
    <property type="match status" value="1"/>
</dbReference>
<evidence type="ECO:0000256" key="7">
    <source>
        <dbReference type="ARBA" id="ARBA00023014"/>
    </source>
</evidence>
<keyword evidence="2" id="KW-0285">Flavoprotein</keyword>
<dbReference type="PROSITE" id="PS51085">
    <property type="entry name" value="2FE2S_FER_2"/>
    <property type="match status" value="1"/>
</dbReference>
<dbReference type="GO" id="GO:0046872">
    <property type="term" value="F:metal ion binding"/>
    <property type="evidence" value="ECO:0007669"/>
    <property type="project" value="UniProtKB-KW"/>
</dbReference>
<sequence length="326" mass="35154">MLDLQHLQTTPFTGSTGDVPALLAVQRREEIADGVVRLDLVRPDGRALPEWSPGTHLSLDLANGLQRQYSLCGARDDSAWSIAVQREQPSRGGSAWLHDHATPGTELPITHVRNNFDFDPASNYVFVAGGIGITPLVSMVEAAESSGARWRMLYGGRGRASMAFLQQLSVYEQVTVCAEDEHGRPDLAGYIGEPRNDTLIYACGPAGMLNALYDAAAAWPAGSLRVERFTAADLDQDNGTFVVELARAKKEVVVGSDQSILDSVRAAGIDAMSSCEEGTCGTCETRVLSGIPEHRDVVLSDADRASNCYMMICVSRSQGERLVLDL</sequence>
<proteinExistence type="predicted"/>
<keyword evidence="7" id="KW-0411">Iron-sulfur</keyword>
<dbReference type="GO" id="GO:0016491">
    <property type="term" value="F:oxidoreductase activity"/>
    <property type="evidence" value="ECO:0007669"/>
    <property type="project" value="UniProtKB-KW"/>
</dbReference>
<dbReference type="CDD" id="cd06185">
    <property type="entry name" value="PDR_like"/>
    <property type="match status" value="1"/>
</dbReference>
<dbReference type="SUPFAM" id="SSF52343">
    <property type="entry name" value="Ferredoxin reductase-like, C-terminal NADP-linked domain"/>
    <property type="match status" value="1"/>
</dbReference>
<keyword evidence="5" id="KW-0560">Oxidoreductase</keyword>
<dbReference type="InterPro" id="IPR012675">
    <property type="entry name" value="Beta-grasp_dom_sf"/>
</dbReference>
<evidence type="ECO:0000256" key="2">
    <source>
        <dbReference type="ARBA" id="ARBA00022630"/>
    </source>
</evidence>
<dbReference type="InterPro" id="IPR036010">
    <property type="entry name" value="2Fe-2S_ferredoxin-like_sf"/>
</dbReference>
<accession>A0A4Q2RWD6</accession>
<dbReference type="Gene3D" id="3.40.50.80">
    <property type="entry name" value="Nucleotide-binding domain of ferredoxin-NADP reductase (FNR) module"/>
    <property type="match status" value="1"/>
</dbReference>
<dbReference type="PANTHER" id="PTHR47354:SF1">
    <property type="entry name" value="CARNITINE MONOOXYGENASE REDUCTASE SUBUNIT"/>
    <property type="match status" value="1"/>
</dbReference>
<evidence type="ECO:0000259" key="8">
    <source>
        <dbReference type="PROSITE" id="PS51085"/>
    </source>
</evidence>
<dbReference type="InterPro" id="IPR006058">
    <property type="entry name" value="2Fe2S_fd_BS"/>
</dbReference>